<evidence type="ECO:0000256" key="12">
    <source>
        <dbReference type="ARBA" id="ARBA00023180"/>
    </source>
</evidence>
<keyword evidence="11" id="KW-0675">Receptor</keyword>
<comment type="subcellular location">
    <subcellularLocation>
        <location evidence="1">Membrane</location>
        <topology evidence="1">Single-pass type I membrane protein</topology>
    </subcellularLocation>
</comment>
<evidence type="ECO:0000313" key="15">
    <source>
        <dbReference type="Proteomes" id="UP000694843"/>
    </source>
</evidence>
<dbReference type="PANTHER" id="PTHR24365">
    <property type="entry name" value="TOLL-LIKE RECEPTOR"/>
    <property type="match status" value="1"/>
</dbReference>
<dbReference type="InterPro" id="IPR001611">
    <property type="entry name" value="Leu-rich_rpt"/>
</dbReference>
<dbReference type="Pfam" id="PF13855">
    <property type="entry name" value="LRR_8"/>
    <property type="match status" value="3"/>
</dbReference>
<keyword evidence="3" id="KW-0399">Innate immunity</keyword>
<dbReference type="SUPFAM" id="SSF52047">
    <property type="entry name" value="RNI-like"/>
    <property type="match status" value="1"/>
</dbReference>
<evidence type="ECO:0000256" key="13">
    <source>
        <dbReference type="SAM" id="Phobius"/>
    </source>
</evidence>
<dbReference type="Gene3D" id="3.80.10.10">
    <property type="entry name" value="Ribonuclease Inhibitor"/>
    <property type="match status" value="4"/>
</dbReference>
<dbReference type="InterPro" id="IPR035897">
    <property type="entry name" value="Toll_tir_struct_dom_sf"/>
</dbReference>
<dbReference type="FunFam" id="3.40.50.10140:FF:000001">
    <property type="entry name" value="Toll-like receptor 2"/>
    <property type="match status" value="1"/>
</dbReference>
<evidence type="ECO:0000256" key="8">
    <source>
        <dbReference type="ARBA" id="ARBA00022859"/>
    </source>
</evidence>
<evidence type="ECO:0000313" key="16">
    <source>
        <dbReference type="RefSeq" id="XP_018021731.1"/>
    </source>
</evidence>
<dbReference type="GO" id="GO:0007165">
    <property type="term" value="P:signal transduction"/>
    <property type="evidence" value="ECO:0007669"/>
    <property type="project" value="InterPro"/>
</dbReference>
<dbReference type="InterPro" id="IPR032675">
    <property type="entry name" value="LRR_dom_sf"/>
</dbReference>
<keyword evidence="9 13" id="KW-1133">Transmembrane helix</keyword>
<evidence type="ECO:0000256" key="7">
    <source>
        <dbReference type="ARBA" id="ARBA00022737"/>
    </source>
</evidence>
<dbReference type="RefSeq" id="XP_018021731.1">
    <property type="nucleotide sequence ID" value="XM_018166242.2"/>
</dbReference>
<dbReference type="PROSITE" id="PS51450">
    <property type="entry name" value="LRR"/>
    <property type="match status" value="2"/>
</dbReference>
<feature type="domain" description="TIR" evidence="14">
    <location>
        <begin position="974"/>
        <end position="1113"/>
    </location>
</feature>
<evidence type="ECO:0000256" key="6">
    <source>
        <dbReference type="ARBA" id="ARBA00022729"/>
    </source>
</evidence>
<evidence type="ECO:0000256" key="4">
    <source>
        <dbReference type="ARBA" id="ARBA00022614"/>
    </source>
</evidence>
<evidence type="ECO:0000256" key="3">
    <source>
        <dbReference type="ARBA" id="ARBA00022588"/>
    </source>
</evidence>
<evidence type="ECO:0000256" key="9">
    <source>
        <dbReference type="ARBA" id="ARBA00022989"/>
    </source>
</evidence>
<keyword evidence="12" id="KW-0325">Glycoprotein</keyword>
<dbReference type="PANTHER" id="PTHR24365:SF530">
    <property type="entry name" value="MSTPROX-RELATED"/>
    <property type="match status" value="1"/>
</dbReference>
<dbReference type="OrthoDB" id="6160824at2759"/>
<evidence type="ECO:0000256" key="5">
    <source>
        <dbReference type="ARBA" id="ARBA00022692"/>
    </source>
</evidence>
<keyword evidence="6" id="KW-0732">Signal</keyword>
<evidence type="ECO:0000256" key="2">
    <source>
        <dbReference type="ARBA" id="ARBA00009634"/>
    </source>
</evidence>
<keyword evidence="10 13" id="KW-0472">Membrane</keyword>
<accession>A0A8B7P981</accession>
<keyword evidence="4" id="KW-0433">Leucine-rich repeat</keyword>
<keyword evidence="15" id="KW-1185">Reference proteome</keyword>
<dbReference type="InterPro" id="IPR003591">
    <property type="entry name" value="Leu-rich_rpt_typical-subtyp"/>
</dbReference>
<dbReference type="InterPro" id="IPR000157">
    <property type="entry name" value="TIR_dom"/>
</dbReference>
<dbReference type="GeneID" id="108677928"/>
<evidence type="ECO:0000256" key="11">
    <source>
        <dbReference type="ARBA" id="ARBA00023170"/>
    </source>
</evidence>
<evidence type="ECO:0000259" key="14">
    <source>
        <dbReference type="PROSITE" id="PS50104"/>
    </source>
</evidence>
<dbReference type="Proteomes" id="UP000694843">
    <property type="component" value="Unplaced"/>
</dbReference>
<comment type="similarity">
    <text evidence="2">Belongs to the Toll-like receptor family.</text>
</comment>
<dbReference type="PROSITE" id="PS50104">
    <property type="entry name" value="TIR"/>
    <property type="match status" value="1"/>
</dbReference>
<dbReference type="GO" id="GO:0045087">
    <property type="term" value="P:innate immune response"/>
    <property type="evidence" value="ECO:0007669"/>
    <property type="project" value="UniProtKB-KW"/>
</dbReference>
<proteinExistence type="inferred from homology"/>
<feature type="transmembrane region" description="Helical" evidence="13">
    <location>
        <begin position="930"/>
        <end position="949"/>
    </location>
</feature>
<dbReference type="AlphaFoldDB" id="A0A8B7P981"/>
<dbReference type="PRINTS" id="PR01537">
    <property type="entry name" value="INTRLKN1R1F"/>
</dbReference>
<dbReference type="KEGG" id="hazt:108677928"/>
<dbReference type="SUPFAM" id="SSF52058">
    <property type="entry name" value="L domain-like"/>
    <property type="match status" value="1"/>
</dbReference>
<reference evidence="16" key="1">
    <citation type="submission" date="2025-08" db="UniProtKB">
        <authorList>
            <consortium name="RefSeq"/>
        </authorList>
    </citation>
    <scope>IDENTIFICATION</scope>
    <source>
        <tissue evidence="16">Whole organism</tissue>
    </source>
</reference>
<name>A0A8B7P981_HYAAZ</name>
<protein>
    <submittedName>
        <fullName evidence="16">Toll-like receptor 13</fullName>
    </submittedName>
</protein>
<evidence type="ECO:0000256" key="10">
    <source>
        <dbReference type="ARBA" id="ARBA00023136"/>
    </source>
</evidence>
<gene>
    <name evidence="16" type="primary">LOC108677928</name>
</gene>
<keyword evidence="8" id="KW-0391">Immunity</keyword>
<dbReference type="Gene3D" id="3.40.50.10140">
    <property type="entry name" value="Toll/interleukin-1 receptor homology (TIR) domain"/>
    <property type="match status" value="1"/>
</dbReference>
<dbReference type="SMART" id="SM00369">
    <property type="entry name" value="LRR_TYP"/>
    <property type="match status" value="10"/>
</dbReference>
<dbReference type="GO" id="GO:0038023">
    <property type="term" value="F:signaling receptor activity"/>
    <property type="evidence" value="ECO:0007669"/>
    <property type="project" value="TreeGrafter"/>
</dbReference>
<dbReference type="OMA" id="HAMANEH"/>
<feature type="transmembrane region" description="Helical" evidence="13">
    <location>
        <begin position="12"/>
        <end position="32"/>
    </location>
</feature>
<keyword evidence="5 13" id="KW-0812">Transmembrane</keyword>
<dbReference type="Pfam" id="PF13676">
    <property type="entry name" value="TIR_2"/>
    <property type="match status" value="1"/>
</dbReference>
<dbReference type="GO" id="GO:0005886">
    <property type="term" value="C:plasma membrane"/>
    <property type="evidence" value="ECO:0007669"/>
    <property type="project" value="TreeGrafter"/>
</dbReference>
<keyword evidence="7" id="KW-0677">Repeat</keyword>
<sequence length="1139" mass="128126">MGIRKTDTSQLHLHIILILLFTTSVIQAPILMSESKSSKTDILPVQEKYKKNVEEPESNLVAPSVTSIELQGDTIVNKQRVMSKSGAVSKRKRTIHEVTRKVEAITKNVTRETESDFGNEIVSTFDESSKKPVSESKEVYKSLKSLHQTAKSISIESAFKPYNPRSKLKIKHTRDFTPTSCDVVHAMANEHVTTTQTNDAPDDLPSSILYPHSANLSKTENPQESIDFKIGKRGPKRSTGLEDRWICIPPQPKEAPGKTLIPEKCLCTEMEYSSKSLDDDSNLTENETIMFSEYCIYYNKTKAAVCSGAQVKEVPMLSTMAEVNTLVFDKTNILILEEEAATRKLPQTQALGFTNGILFRVSPGFLREVRTEKLIFTNNSITDWNFSWFTSAKKSNITSINLRDNLIRFLPSPVVGSTKVLPHLKTLVLSENPLQVIPANIFQPLAGSPVTCLSLRSCCLDDFGRDVENNITSSLQFLPNLELLDLSSNPHLSSFKIARFLSPLQGRNLTTLVLASNNYVSIPHLALEVVSTSLRVLDIRSSSVPCLDNTSFPFLPELRSLNLDFSRISSLLPGVFDVMPKLKSLSLQGNHFISIPASIRLPTLQELNFQGNPRIEDDYDVCNFELELNSFSGMTGLLYLNLAQTPIKRLQSRQFFGLENLQTLDLARCLISRIDPGAFTSLTSLKNLYLDSNLLESLNNDTFLGLTNLRLLELEDNALTFAKPYISSPVDPLLEGRQQNEVYETPRSDGHMNITAHEKFGNNSSTIDKIPRSTSERPFSHLFKLQALILKSNKIGDLVPVFDDLYDLTFIDLSKNVITDWYESVFQNNARLSHLFLQYNQLDSFTDAMVQDFSGENLTEINIKGNPFTCSCGFYDALKDLDPNDFVDYETYTCTVEDSEPLQQRCFTDVPGDCPEEVDEISGSPFEAKVLIVAATVLVVSSFVAAFTYRHRKLKKKQIPADMELREIEPKILYQYDVFVCYAASDKDWVFETLLPVLEKKYRLEVCIHERDFEPGDMIISNISSSIRKSRKVLFVASPASAASNWCNLELDLTRSASVSLGHNKLVVVQKEVVPPEQQTEALRHNMSTRTYIEWSEDRRVQEMAWAKLKKVLVVAKEKSKLSTISKGALDNVSLQSER</sequence>
<dbReference type="SUPFAM" id="SSF52200">
    <property type="entry name" value="Toll/Interleukin receptor TIR domain"/>
    <property type="match status" value="1"/>
</dbReference>
<dbReference type="SMART" id="SM00255">
    <property type="entry name" value="TIR"/>
    <property type="match status" value="1"/>
</dbReference>
<evidence type="ECO:0000256" key="1">
    <source>
        <dbReference type="ARBA" id="ARBA00004479"/>
    </source>
</evidence>
<organism evidence="15 16">
    <name type="scientific">Hyalella azteca</name>
    <name type="common">Amphipod</name>
    <dbReference type="NCBI Taxonomy" id="294128"/>
    <lineage>
        <taxon>Eukaryota</taxon>
        <taxon>Metazoa</taxon>
        <taxon>Ecdysozoa</taxon>
        <taxon>Arthropoda</taxon>
        <taxon>Crustacea</taxon>
        <taxon>Multicrustacea</taxon>
        <taxon>Malacostraca</taxon>
        <taxon>Eumalacostraca</taxon>
        <taxon>Peracarida</taxon>
        <taxon>Amphipoda</taxon>
        <taxon>Senticaudata</taxon>
        <taxon>Talitrida</taxon>
        <taxon>Talitroidea</taxon>
        <taxon>Hyalellidae</taxon>
        <taxon>Hyalella</taxon>
    </lineage>
</organism>